<sequence>MVTLQNAGRPKRHTRKVRAQCRLLFNAGVCLKALCADFGGNARTMSRVLRNAYPKPDRLKDDIRVVQRDSAFLRRLENQRIENGDFSDNSEEEASESESRLKPKANERSSPSRSTYKQAALNRKPRTNNDARSRGRIRKEHLSEPETPEPESDRESDVSANIGRIFIYQVYETVVKPFIFYLIFNPASEWTTGNDADMPVPSSSAKSRRVPAWARPIKGSTQNLHQFLRTFSLAHLTQPLLELGVDDVDLDRCARHDEANRKLLVQKLRDLVPEMTSLDATVFCAEVREIHAGSRG</sequence>
<evidence type="ECO:0000256" key="1">
    <source>
        <dbReference type="SAM" id="MobiDB-lite"/>
    </source>
</evidence>
<feature type="compositionally biased region" description="Polar residues" evidence="1">
    <location>
        <begin position="108"/>
        <end position="117"/>
    </location>
</feature>
<dbReference type="EMBL" id="DF849943">
    <property type="protein sequence ID" value="GAT60383.1"/>
    <property type="molecule type" value="Genomic_DNA"/>
</dbReference>
<evidence type="ECO:0000313" key="2">
    <source>
        <dbReference type="EMBL" id="GAT60383.1"/>
    </source>
</evidence>
<organism evidence="2 3">
    <name type="scientific">Mycena chlorophos</name>
    <name type="common">Agaric fungus</name>
    <name type="synonym">Agaricus chlorophos</name>
    <dbReference type="NCBI Taxonomy" id="658473"/>
    <lineage>
        <taxon>Eukaryota</taxon>
        <taxon>Fungi</taxon>
        <taxon>Dikarya</taxon>
        <taxon>Basidiomycota</taxon>
        <taxon>Agaricomycotina</taxon>
        <taxon>Agaricomycetes</taxon>
        <taxon>Agaricomycetidae</taxon>
        <taxon>Agaricales</taxon>
        <taxon>Marasmiineae</taxon>
        <taxon>Mycenaceae</taxon>
        <taxon>Mycena</taxon>
    </lineage>
</organism>
<feature type="compositionally biased region" description="Basic and acidic residues" evidence="1">
    <location>
        <begin position="97"/>
        <end position="107"/>
    </location>
</feature>
<name>A0ABQ0MAX9_MYCCL</name>
<accession>A0ABQ0MAX9</accession>
<keyword evidence="3" id="KW-1185">Reference proteome</keyword>
<evidence type="ECO:0000313" key="3">
    <source>
        <dbReference type="Proteomes" id="UP000815677"/>
    </source>
</evidence>
<gene>
    <name evidence="2" type="ORF">MCHLO_16520</name>
</gene>
<reference evidence="2" key="1">
    <citation type="submission" date="2014-09" db="EMBL/GenBank/DDBJ databases">
        <title>Genome sequence of the luminous mushroom Mycena chlorophos for searching fungal bioluminescence genes.</title>
        <authorList>
            <person name="Tanaka Y."/>
            <person name="Kasuga D."/>
            <person name="Oba Y."/>
            <person name="Hase S."/>
            <person name="Sato K."/>
            <person name="Oba Y."/>
            <person name="Sakakibara Y."/>
        </authorList>
    </citation>
    <scope>NUCLEOTIDE SEQUENCE</scope>
</reference>
<dbReference type="Proteomes" id="UP000815677">
    <property type="component" value="Unassembled WGS sequence"/>
</dbReference>
<protein>
    <submittedName>
        <fullName evidence="2">Uncharacterized protein</fullName>
    </submittedName>
</protein>
<feature type="region of interest" description="Disordered" evidence="1">
    <location>
        <begin position="83"/>
        <end position="157"/>
    </location>
</feature>
<proteinExistence type="predicted"/>